<dbReference type="Proteomes" id="UP000276133">
    <property type="component" value="Unassembled WGS sequence"/>
</dbReference>
<proteinExistence type="predicted"/>
<evidence type="ECO:0000256" key="1">
    <source>
        <dbReference type="SAM" id="Phobius"/>
    </source>
</evidence>
<accession>A0A3M7QPJ4</accession>
<evidence type="ECO:0000313" key="2">
    <source>
        <dbReference type="EMBL" id="RNA13262.1"/>
    </source>
</evidence>
<reference evidence="2 3" key="1">
    <citation type="journal article" date="2018" name="Sci. Rep.">
        <title>Genomic signatures of local adaptation to the degree of environmental predictability in rotifers.</title>
        <authorList>
            <person name="Franch-Gras L."/>
            <person name="Hahn C."/>
            <person name="Garcia-Roger E.M."/>
            <person name="Carmona M.J."/>
            <person name="Serra M."/>
            <person name="Gomez A."/>
        </authorList>
    </citation>
    <scope>NUCLEOTIDE SEQUENCE [LARGE SCALE GENOMIC DNA]</scope>
    <source>
        <strain evidence="2">HYR1</strain>
    </source>
</reference>
<feature type="transmembrane region" description="Helical" evidence="1">
    <location>
        <begin position="31"/>
        <end position="51"/>
    </location>
</feature>
<keyword evidence="1" id="KW-0812">Transmembrane</keyword>
<keyword evidence="1" id="KW-1133">Transmembrane helix</keyword>
<dbReference type="AlphaFoldDB" id="A0A3M7QPJ4"/>
<feature type="transmembrane region" description="Helical" evidence="1">
    <location>
        <begin position="7"/>
        <end position="25"/>
    </location>
</feature>
<protein>
    <submittedName>
        <fullName evidence="2">Uncharacterized protein</fullName>
    </submittedName>
</protein>
<organism evidence="2 3">
    <name type="scientific">Brachionus plicatilis</name>
    <name type="common">Marine rotifer</name>
    <name type="synonym">Brachionus muelleri</name>
    <dbReference type="NCBI Taxonomy" id="10195"/>
    <lineage>
        <taxon>Eukaryota</taxon>
        <taxon>Metazoa</taxon>
        <taxon>Spiralia</taxon>
        <taxon>Gnathifera</taxon>
        <taxon>Rotifera</taxon>
        <taxon>Eurotatoria</taxon>
        <taxon>Monogononta</taxon>
        <taxon>Pseudotrocha</taxon>
        <taxon>Ploima</taxon>
        <taxon>Brachionidae</taxon>
        <taxon>Brachionus</taxon>
    </lineage>
</organism>
<name>A0A3M7QPJ4_BRAPC</name>
<comment type="caution">
    <text evidence="2">The sequence shown here is derived from an EMBL/GenBank/DDBJ whole genome shotgun (WGS) entry which is preliminary data.</text>
</comment>
<keyword evidence="3" id="KW-1185">Reference proteome</keyword>
<gene>
    <name evidence="2" type="ORF">BpHYR1_050452</name>
</gene>
<keyword evidence="1" id="KW-0472">Membrane</keyword>
<sequence length="63" mass="7379">MLHYVVILIKIPTIYLVIYCISNINKNLGNIPVTFMVDLFRGIVIIFFFSIQNEIRNIITSEF</sequence>
<evidence type="ECO:0000313" key="3">
    <source>
        <dbReference type="Proteomes" id="UP000276133"/>
    </source>
</evidence>
<dbReference type="EMBL" id="REGN01005464">
    <property type="protein sequence ID" value="RNA13262.1"/>
    <property type="molecule type" value="Genomic_DNA"/>
</dbReference>